<evidence type="ECO:0000313" key="3">
    <source>
        <dbReference type="Proteomes" id="UP001151287"/>
    </source>
</evidence>
<dbReference type="InterPro" id="IPR001853">
    <property type="entry name" value="DSBA-like_thioredoxin_dom"/>
</dbReference>
<dbReference type="Pfam" id="PF01323">
    <property type="entry name" value="DSBA"/>
    <property type="match status" value="1"/>
</dbReference>
<dbReference type="PANTHER" id="PTHR13887">
    <property type="entry name" value="GLUTATHIONE S-TRANSFERASE KAPPA"/>
    <property type="match status" value="1"/>
</dbReference>
<sequence>MSMRIDVWSDVVCPWCFIGKRRLERALAWFEHADEVEVVYHSFLLDPDAPQEPVESVAESLGRKYGGGPEAGRRMVEQVSSVAAEEGLDFRLAEAQRASTVDAHRLLHLALAEHGPAVQRALKEELLAAYFLRAENPASTEVLLGAARAAGVDENRAREVLASDEHREAVFGDVDRAADLGASGVPFFVLDERYAVSGAQPVEVFAQALGQAWAAGHPALQQVGGPSDDAAVCGPEGCTP</sequence>
<gene>
    <name evidence="2" type="ORF">LUZ63_021767</name>
</gene>
<comment type="caution">
    <text evidence="2">The sequence shown here is derived from an EMBL/GenBank/DDBJ whole genome shotgun (WGS) entry which is preliminary data.</text>
</comment>
<dbReference type="CDD" id="cd03024">
    <property type="entry name" value="DsbA_FrnE"/>
    <property type="match status" value="1"/>
</dbReference>
<dbReference type="OrthoDB" id="1924903at2759"/>
<dbReference type="SUPFAM" id="SSF52833">
    <property type="entry name" value="Thioredoxin-like"/>
    <property type="match status" value="1"/>
</dbReference>
<dbReference type="GO" id="GO:0016491">
    <property type="term" value="F:oxidoreductase activity"/>
    <property type="evidence" value="ECO:0007669"/>
    <property type="project" value="InterPro"/>
</dbReference>
<accession>A0A9P9Z654</accession>
<feature type="domain" description="DSBA-like thioredoxin" evidence="1">
    <location>
        <begin position="5"/>
        <end position="209"/>
    </location>
</feature>
<dbReference type="PANTHER" id="PTHR13887:SF41">
    <property type="entry name" value="THIOREDOXIN SUPERFAMILY PROTEIN"/>
    <property type="match status" value="1"/>
</dbReference>
<protein>
    <recommendedName>
        <fullName evidence="1">DSBA-like thioredoxin domain-containing protein</fullName>
    </recommendedName>
</protein>
<reference evidence="2" key="1">
    <citation type="journal article" date="2022" name="Cell">
        <title>Repeat-based holocentromeres influence genome architecture and karyotype evolution.</title>
        <authorList>
            <person name="Hofstatter P.G."/>
            <person name="Thangavel G."/>
            <person name="Lux T."/>
            <person name="Neumann P."/>
            <person name="Vondrak T."/>
            <person name="Novak P."/>
            <person name="Zhang M."/>
            <person name="Costa L."/>
            <person name="Castellani M."/>
            <person name="Scott A."/>
            <person name="Toegelov H."/>
            <person name="Fuchs J."/>
            <person name="Mata-Sucre Y."/>
            <person name="Dias Y."/>
            <person name="Vanzela A.L.L."/>
            <person name="Huettel B."/>
            <person name="Almeida C.C.S."/>
            <person name="Simkova H."/>
            <person name="Souza G."/>
            <person name="Pedrosa-Harand A."/>
            <person name="Macas J."/>
            <person name="Mayer K.F.X."/>
            <person name="Houben A."/>
            <person name="Marques A."/>
        </authorList>
    </citation>
    <scope>NUCLEOTIDE SEQUENCE</scope>
    <source>
        <strain evidence="2">RhyBre1mFocal</strain>
    </source>
</reference>
<keyword evidence="3" id="KW-1185">Reference proteome</keyword>
<name>A0A9P9Z654_9POAL</name>
<evidence type="ECO:0000313" key="2">
    <source>
        <dbReference type="EMBL" id="KAJ1683017.1"/>
    </source>
</evidence>
<dbReference type="Proteomes" id="UP001151287">
    <property type="component" value="Unassembled WGS sequence"/>
</dbReference>
<dbReference type="InterPro" id="IPR036249">
    <property type="entry name" value="Thioredoxin-like_sf"/>
</dbReference>
<proteinExistence type="predicted"/>
<organism evidence="2 3">
    <name type="scientific">Rhynchospora breviuscula</name>
    <dbReference type="NCBI Taxonomy" id="2022672"/>
    <lineage>
        <taxon>Eukaryota</taxon>
        <taxon>Viridiplantae</taxon>
        <taxon>Streptophyta</taxon>
        <taxon>Embryophyta</taxon>
        <taxon>Tracheophyta</taxon>
        <taxon>Spermatophyta</taxon>
        <taxon>Magnoliopsida</taxon>
        <taxon>Liliopsida</taxon>
        <taxon>Poales</taxon>
        <taxon>Cyperaceae</taxon>
        <taxon>Cyperoideae</taxon>
        <taxon>Rhynchosporeae</taxon>
        <taxon>Rhynchospora</taxon>
    </lineage>
</organism>
<dbReference type="EMBL" id="JAMQYH010000406">
    <property type="protein sequence ID" value="KAJ1683017.1"/>
    <property type="molecule type" value="Genomic_DNA"/>
</dbReference>
<dbReference type="AlphaFoldDB" id="A0A9P9Z654"/>
<dbReference type="Gene3D" id="3.40.30.10">
    <property type="entry name" value="Glutaredoxin"/>
    <property type="match status" value="1"/>
</dbReference>
<evidence type="ECO:0000259" key="1">
    <source>
        <dbReference type="Pfam" id="PF01323"/>
    </source>
</evidence>